<keyword evidence="3" id="KW-1185">Reference proteome</keyword>
<protein>
    <submittedName>
        <fullName evidence="2">Uncharacterized protein</fullName>
    </submittedName>
</protein>
<proteinExistence type="predicted"/>
<dbReference type="Gene3D" id="1.10.8.50">
    <property type="match status" value="1"/>
</dbReference>
<sequence>MNDHSPDPGQSPGTPSEQRPDPPRTPVRNSSSRALILGAVHSGGMAELTRILLHARGGDQAAADTTIGELVRALPDTGWLAAYDLLHYADVPEGTRVGDLTPMQRGALSNALSRRDGLRTAGRTAD</sequence>
<comment type="caution">
    <text evidence="2">The sequence shown here is derived from an EMBL/GenBank/DDBJ whole genome shotgun (WGS) entry which is preliminary data.</text>
</comment>
<accession>A0ABV6VX31</accession>
<dbReference type="EMBL" id="JBHFAB010000010">
    <property type="protein sequence ID" value="MFC1418057.1"/>
    <property type="molecule type" value="Genomic_DNA"/>
</dbReference>
<reference evidence="2 3" key="1">
    <citation type="submission" date="2024-09" db="EMBL/GenBank/DDBJ databases">
        <authorList>
            <person name="Lee S.D."/>
        </authorList>
    </citation>
    <scope>NUCLEOTIDE SEQUENCE [LARGE SCALE GENOMIC DNA]</scope>
    <source>
        <strain evidence="2 3">N8-3</strain>
    </source>
</reference>
<dbReference type="Proteomes" id="UP001592531">
    <property type="component" value="Unassembled WGS sequence"/>
</dbReference>
<evidence type="ECO:0000313" key="2">
    <source>
        <dbReference type="EMBL" id="MFC1418057.1"/>
    </source>
</evidence>
<organism evidence="2 3">
    <name type="scientific">Streptacidiphilus cavernicola</name>
    <dbReference type="NCBI Taxonomy" id="3342716"/>
    <lineage>
        <taxon>Bacteria</taxon>
        <taxon>Bacillati</taxon>
        <taxon>Actinomycetota</taxon>
        <taxon>Actinomycetes</taxon>
        <taxon>Kitasatosporales</taxon>
        <taxon>Streptomycetaceae</taxon>
        <taxon>Streptacidiphilus</taxon>
    </lineage>
</organism>
<evidence type="ECO:0000256" key="1">
    <source>
        <dbReference type="SAM" id="MobiDB-lite"/>
    </source>
</evidence>
<evidence type="ECO:0000313" key="3">
    <source>
        <dbReference type="Proteomes" id="UP001592531"/>
    </source>
</evidence>
<gene>
    <name evidence="2" type="ORF">ACEZDE_15600</name>
</gene>
<feature type="region of interest" description="Disordered" evidence="1">
    <location>
        <begin position="1"/>
        <end position="31"/>
    </location>
</feature>
<name>A0ABV6VX31_9ACTN</name>
<dbReference type="RefSeq" id="WP_380536777.1">
    <property type="nucleotide sequence ID" value="NZ_JBHFAB010000010.1"/>
</dbReference>